<evidence type="ECO:0000256" key="1">
    <source>
        <dbReference type="SAM" id="MobiDB-lite"/>
    </source>
</evidence>
<gene>
    <name evidence="3" type="ORF">OQ273_16515</name>
</gene>
<evidence type="ECO:0000313" key="4">
    <source>
        <dbReference type="Proteomes" id="UP001151234"/>
    </source>
</evidence>
<reference evidence="3" key="1">
    <citation type="submission" date="2022-11" db="EMBL/GenBank/DDBJ databases">
        <title>Draft genome sequence of Hoeflea poritis E7-10 and Hoeflea prorocentri PM5-8, separated from scleractinian coral Porites lutea and marine dinoflagellate.</title>
        <authorList>
            <person name="Zhang G."/>
            <person name="Wei Q."/>
            <person name="Cai L."/>
        </authorList>
    </citation>
    <scope>NUCLEOTIDE SEQUENCE</scope>
    <source>
        <strain evidence="3">PM5-8</strain>
    </source>
</reference>
<name>A0A9X3UNC0_9HYPH</name>
<organism evidence="3 4">
    <name type="scientific">Hoeflea prorocentri</name>
    <dbReference type="NCBI Taxonomy" id="1922333"/>
    <lineage>
        <taxon>Bacteria</taxon>
        <taxon>Pseudomonadati</taxon>
        <taxon>Pseudomonadota</taxon>
        <taxon>Alphaproteobacteria</taxon>
        <taxon>Hyphomicrobiales</taxon>
        <taxon>Rhizobiaceae</taxon>
        <taxon>Hoeflea</taxon>
    </lineage>
</organism>
<feature type="region of interest" description="Disordered" evidence="1">
    <location>
        <begin position="380"/>
        <end position="409"/>
    </location>
</feature>
<proteinExistence type="predicted"/>
<feature type="signal peptide" evidence="2">
    <location>
        <begin position="1"/>
        <end position="34"/>
    </location>
</feature>
<accession>A0A9X3UNC0</accession>
<dbReference type="RefSeq" id="WP_267991601.1">
    <property type="nucleotide sequence ID" value="NZ_JAPJZI010000001.1"/>
</dbReference>
<feature type="compositionally biased region" description="Acidic residues" evidence="1">
    <location>
        <begin position="386"/>
        <end position="395"/>
    </location>
</feature>
<keyword evidence="4" id="KW-1185">Reference proteome</keyword>
<comment type="caution">
    <text evidence="3">The sequence shown here is derived from an EMBL/GenBank/DDBJ whole genome shotgun (WGS) entry which is preliminary data.</text>
</comment>
<keyword evidence="2" id="KW-0732">Signal</keyword>
<dbReference type="EMBL" id="JAPJZI010000001">
    <property type="protein sequence ID" value="MDA5400184.1"/>
    <property type="molecule type" value="Genomic_DNA"/>
</dbReference>
<sequence>MKAKLRQACFSCAQALVCLSVVVMGIVMGTPANGQALQDVAPLPPYKFVRSLQYVQDSVVLGDHSAGEVQRHLLKIVDSSLREADKQIFEDERNVDAALIYAMSGGNPQTLAHLVERDEDGHFDRRLTDALTIYFSGAPEKAQPMLLKLLPEYSQTRIGAYMILVAANVTATRNEIEALNLFDRARLVAPGTIIEESSLRRATHIASRVGDIDRSLDNAERYVRRFIHSPYASQFVDIFVHAIVLHSDAADRQRIDYILSLMDLPRQREIYLRMARMSTIAGKEEIALLAASRAEALSGEKRDVVRDLAGFYAGIAKVPTSNITEAIEAMTSIPDHKLSERDLALREAAKTIAKQVTAPPDLTSLEELMVPAIAPAGDPAVRADAETEQGEEDPEASMHGSFMASKREKLMNIDTLLNEESNE</sequence>
<evidence type="ECO:0000313" key="3">
    <source>
        <dbReference type="EMBL" id="MDA5400184.1"/>
    </source>
</evidence>
<feature type="chain" id="PRO_5040795996" evidence="2">
    <location>
        <begin position="35"/>
        <end position="423"/>
    </location>
</feature>
<dbReference type="AlphaFoldDB" id="A0A9X3UNC0"/>
<protein>
    <submittedName>
        <fullName evidence="3">Chemotaxis protein</fullName>
    </submittedName>
</protein>
<dbReference type="Proteomes" id="UP001151234">
    <property type="component" value="Unassembled WGS sequence"/>
</dbReference>
<evidence type="ECO:0000256" key="2">
    <source>
        <dbReference type="SAM" id="SignalP"/>
    </source>
</evidence>